<proteinExistence type="predicted"/>
<evidence type="ECO:0000256" key="1">
    <source>
        <dbReference type="SAM" id="MobiDB-lite"/>
    </source>
</evidence>
<feature type="compositionally biased region" description="Low complexity" evidence="1">
    <location>
        <begin position="782"/>
        <end position="854"/>
    </location>
</feature>
<name>A0ABS7TNM8_9BACT</name>
<dbReference type="InterPro" id="IPR011613">
    <property type="entry name" value="GH15-like"/>
</dbReference>
<dbReference type="PANTHER" id="PTHR31616">
    <property type="entry name" value="TREHALASE"/>
    <property type="match status" value="1"/>
</dbReference>
<dbReference type="InterPro" id="IPR024038">
    <property type="entry name" value="MYXO-CTERM"/>
</dbReference>
<dbReference type="SUPFAM" id="SSF48208">
    <property type="entry name" value="Six-hairpin glycosidases"/>
    <property type="match status" value="1"/>
</dbReference>
<keyword evidence="4" id="KW-0378">Hydrolase</keyword>
<feature type="domain" description="GH15-like" evidence="3">
    <location>
        <begin position="402"/>
        <end position="660"/>
    </location>
</feature>
<dbReference type="InterPro" id="IPR012341">
    <property type="entry name" value="6hp_glycosidase-like_sf"/>
</dbReference>
<dbReference type="Pfam" id="PF00723">
    <property type="entry name" value="Glyco_hydro_15"/>
    <property type="match status" value="1"/>
</dbReference>
<accession>A0ABS7TNM8</accession>
<feature type="region of interest" description="Disordered" evidence="1">
    <location>
        <begin position="781"/>
        <end position="854"/>
    </location>
</feature>
<dbReference type="InterPro" id="IPR017756">
    <property type="entry name" value="TM_Gly-Cys-Arg_CS"/>
</dbReference>
<dbReference type="RefSeq" id="WP_224191608.1">
    <property type="nucleotide sequence ID" value="NZ_JAIRAU010000009.1"/>
</dbReference>
<dbReference type="EMBL" id="JAIRAU010000009">
    <property type="protein sequence ID" value="MBZ5709836.1"/>
    <property type="molecule type" value="Genomic_DNA"/>
</dbReference>
<comment type="caution">
    <text evidence="4">The sequence shown here is derived from an EMBL/GenBank/DDBJ whole genome shotgun (WGS) entry which is preliminary data.</text>
</comment>
<feature type="chain" id="PRO_5046622929" evidence="2">
    <location>
        <begin position="26"/>
        <end position="872"/>
    </location>
</feature>
<feature type="signal peptide" evidence="2">
    <location>
        <begin position="1"/>
        <end position="25"/>
    </location>
</feature>
<protein>
    <submittedName>
        <fullName evidence="4">Glycosyl hydrolase</fullName>
    </submittedName>
</protein>
<dbReference type="Proteomes" id="UP001139031">
    <property type="component" value="Unassembled WGS sequence"/>
</dbReference>
<dbReference type="Gene3D" id="1.50.10.10">
    <property type="match status" value="1"/>
</dbReference>
<dbReference type="GO" id="GO:0016787">
    <property type="term" value="F:hydrolase activity"/>
    <property type="evidence" value="ECO:0007669"/>
    <property type="project" value="UniProtKB-KW"/>
</dbReference>
<evidence type="ECO:0000259" key="3">
    <source>
        <dbReference type="Pfam" id="PF00723"/>
    </source>
</evidence>
<keyword evidence="5" id="KW-1185">Reference proteome</keyword>
<keyword evidence="2" id="KW-0732">Signal</keyword>
<reference evidence="4" key="1">
    <citation type="submission" date="2021-08" db="EMBL/GenBank/DDBJ databases">
        <authorList>
            <person name="Stevens D.C."/>
        </authorList>
    </citation>
    <scope>NUCLEOTIDE SEQUENCE</scope>
    <source>
        <strain evidence="4">DSM 53165</strain>
    </source>
</reference>
<sequence>MSRRTSSVALVAALVSMSLAASASAAEPQRTRYKLPSSNGWGALLVDLYEGHATELREHVFAAEEPQIDAQGQDIWDGEQFATVHTRNVLYDAYFGVRAEGDQFWLTSAPVDQDASGYVAWNDLETAGTGIVAIVQPLGALEATTFAFAPQGLEAAGMVLLLRLKNTGAQPLQGVQAFSLHNFHLGFGRADRPWDVHEDIAANGETVEFVGGAEPRFRERGFAGTIVTRALAPIVHRGVGPEVDLFGVVAQSQLDLPDNAAPANAVDDATTAFQWDVGTIMPGAEAWVGIAAIHRGDPFAAAEAETMIDAWIDGVGPQVMLARERNVWADLHAATKLPDGLSAPEVPMLRQAVAMLHMGQVLEDRSFAREWLSQDGEPRRTRFPGLDDQPATLPAWIKHRGHGAVLASLPPGEWTYAWIRDGAYATAAMAALGMKEHSRAALNFYLDAEAGRFRQWSELQPYAMPPYQISLVRYHGFGVEETDFNAFGPNLEFDGFGLFLWALRAHEVLTGDTSLADARWEEIATEVADVLVALIDPETGMIRADSSIWETHWLGRQRRFTYTSITAARGLCDAAAIAERRGDTARADMYRKTGESIRAAIAAHATDGERALAGSVEELATGEGYFDAAVWDAVAMGLFDPHGPIAQATFAALDEHLRVDAGPGWSRNDDRWDHANMEDATPWGSDYDSAEWVITDLRGSVALRAGGQEARADALIEWVRAQAATNYFMTAETFDEQTGTYKFNAPMLGFGAGAYALALAHRAGALSDPACGAYFVEDEEGTTGADTGDSTGSTGAPDTTTAVPTTGATTDATTEAATTTGLTSGASAGTATAGLTDGSSSDDGCGCTSGNSGAPAALLLLGLAVRRRRRRA</sequence>
<organism evidence="4 5">
    <name type="scientific">Nannocystis pusilla</name>
    <dbReference type="NCBI Taxonomy" id="889268"/>
    <lineage>
        <taxon>Bacteria</taxon>
        <taxon>Pseudomonadati</taxon>
        <taxon>Myxococcota</taxon>
        <taxon>Polyangia</taxon>
        <taxon>Nannocystales</taxon>
        <taxon>Nannocystaceae</taxon>
        <taxon>Nannocystis</taxon>
    </lineage>
</organism>
<evidence type="ECO:0000313" key="5">
    <source>
        <dbReference type="Proteomes" id="UP001139031"/>
    </source>
</evidence>
<dbReference type="NCBIfam" id="TIGR03382">
    <property type="entry name" value="GC_trans_RRR"/>
    <property type="match status" value="1"/>
</dbReference>
<evidence type="ECO:0000256" key="2">
    <source>
        <dbReference type="SAM" id="SignalP"/>
    </source>
</evidence>
<gene>
    <name evidence="4" type="ORF">K7C98_11270</name>
</gene>
<dbReference type="NCBIfam" id="TIGR03901">
    <property type="entry name" value="MYXO-CTERM"/>
    <property type="match status" value="1"/>
</dbReference>
<evidence type="ECO:0000313" key="4">
    <source>
        <dbReference type="EMBL" id="MBZ5709836.1"/>
    </source>
</evidence>
<dbReference type="InterPro" id="IPR008928">
    <property type="entry name" value="6-hairpin_glycosidase_sf"/>
</dbReference>
<dbReference type="PANTHER" id="PTHR31616:SF0">
    <property type="entry name" value="GLUCAN 1,4-ALPHA-GLUCOSIDASE"/>
    <property type="match status" value="1"/>
</dbReference>